<evidence type="ECO:0000256" key="1">
    <source>
        <dbReference type="PROSITE-ProRule" id="PRU00339"/>
    </source>
</evidence>
<proteinExistence type="predicted"/>
<dbReference type="Proteomes" id="UP000578000">
    <property type="component" value="Unassembled WGS sequence"/>
</dbReference>
<dbReference type="InterPro" id="IPR002201">
    <property type="entry name" value="Glyco_trans_9"/>
</dbReference>
<feature type="repeat" description="TPR" evidence="1">
    <location>
        <begin position="166"/>
        <end position="199"/>
    </location>
</feature>
<dbReference type="AlphaFoldDB" id="A0A841QGH3"/>
<evidence type="ECO:0000313" key="2">
    <source>
        <dbReference type="EMBL" id="MBB6457152.1"/>
    </source>
</evidence>
<accession>A0A841QGH3</accession>
<dbReference type="Pfam" id="PF01075">
    <property type="entry name" value="Glyco_transf_9"/>
    <property type="match status" value="1"/>
</dbReference>
<dbReference type="InterPro" id="IPR019734">
    <property type="entry name" value="TPR_rpt"/>
</dbReference>
<dbReference type="Gene3D" id="1.25.40.10">
    <property type="entry name" value="Tetratricopeptide repeat domain"/>
    <property type="match status" value="1"/>
</dbReference>
<dbReference type="InterPro" id="IPR011990">
    <property type="entry name" value="TPR-like_helical_dom_sf"/>
</dbReference>
<comment type="caution">
    <text evidence="2">The sequence shown here is derived from an EMBL/GenBank/DDBJ whole genome shotgun (WGS) entry which is preliminary data.</text>
</comment>
<dbReference type="EMBL" id="JACHIE010000006">
    <property type="protein sequence ID" value="MBB6457152.1"/>
    <property type="molecule type" value="Genomic_DNA"/>
</dbReference>
<name>A0A841QGH3_9PROT</name>
<dbReference type="RefSeq" id="WP_242005490.1">
    <property type="nucleotide sequence ID" value="NZ_BAABDB010000007.1"/>
</dbReference>
<dbReference type="SUPFAM" id="SSF53756">
    <property type="entry name" value="UDP-Glycosyltransferase/glycogen phosphorylase"/>
    <property type="match status" value="1"/>
</dbReference>
<sequence>MKATWEPEKAHMQKLVARKDAVLQNPTPMSVGQLCEELCRAELAGEAVRLSLEMVRREPDNVAYLLVAAFVLSTHVFRYDIAVALLRKAMLLEPDNPAIKILLAQALIVNGDLAGGTALFSDIIKLYPSQRVVATVQISQVFLRMGYPVEALNILLFAVQQEPGQPALYNAVGCALGCLNRAEEALPWYEQALHMAPHDEGIQLGAAIATLKAGHYARGWELFAQRSHKLTSVTKWFGQFPRLQPDNDVAGKTVVLFQEQGLGDTLQFIRFAPVLVARGARVTVAVGGSLVRLISQSYPELTVRDAVQFGLDESFDYALPIPNLPYVTRMQSVADIPDTMPYLRADPQDVARFAALLPAAGPRIGLVWSGERRTSAQDVMANQLRSSTLPVMAGALTPVDATLVSLQLGSPREDMAEWHGQPVCDLMDSVTDMADTAAIIASLDLVISVDTSVLHLAGALGRPVWLLSRWDACWRWLDSGETTAWYPTMRIFRPQERSFAPVLRQMGEALQTWVATWHATHPTP</sequence>
<dbReference type="GO" id="GO:0016757">
    <property type="term" value="F:glycosyltransferase activity"/>
    <property type="evidence" value="ECO:0007669"/>
    <property type="project" value="InterPro"/>
</dbReference>
<organism evidence="2 3">
    <name type="scientific">Acetobacter lovaniensis</name>
    <dbReference type="NCBI Taxonomy" id="104100"/>
    <lineage>
        <taxon>Bacteria</taxon>
        <taxon>Pseudomonadati</taxon>
        <taxon>Pseudomonadota</taxon>
        <taxon>Alphaproteobacteria</taxon>
        <taxon>Acetobacterales</taxon>
        <taxon>Acetobacteraceae</taxon>
        <taxon>Acetobacter</taxon>
    </lineage>
</organism>
<keyword evidence="3" id="KW-1185">Reference proteome</keyword>
<keyword evidence="1" id="KW-0802">TPR repeat</keyword>
<evidence type="ECO:0000313" key="3">
    <source>
        <dbReference type="Proteomes" id="UP000578000"/>
    </source>
</evidence>
<protein>
    <submittedName>
        <fullName evidence="2">Tetratricopeptide (TPR) repeat protein</fullName>
    </submittedName>
</protein>
<dbReference type="SUPFAM" id="SSF48452">
    <property type="entry name" value="TPR-like"/>
    <property type="match status" value="1"/>
</dbReference>
<gene>
    <name evidence="2" type="ORF">HNR55_001740</name>
</gene>
<dbReference type="Pfam" id="PF14559">
    <property type="entry name" value="TPR_19"/>
    <property type="match status" value="1"/>
</dbReference>
<dbReference type="PROSITE" id="PS50005">
    <property type="entry name" value="TPR"/>
    <property type="match status" value="1"/>
</dbReference>
<dbReference type="Gene3D" id="3.40.50.2000">
    <property type="entry name" value="Glycogen Phosphorylase B"/>
    <property type="match status" value="1"/>
</dbReference>
<reference evidence="2 3" key="1">
    <citation type="submission" date="2020-08" db="EMBL/GenBank/DDBJ databases">
        <title>Genomic Encyclopedia of Type Strains, Phase IV (KMG-IV): sequencing the most valuable type-strain genomes for metagenomic binning, comparative biology and taxonomic classification.</title>
        <authorList>
            <person name="Goeker M."/>
        </authorList>
    </citation>
    <scope>NUCLEOTIDE SEQUENCE [LARGE SCALE GENOMIC DNA]</scope>
    <source>
        <strain evidence="2 3">DSM 4491</strain>
    </source>
</reference>